<evidence type="ECO:0000256" key="1">
    <source>
        <dbReference type="ARBA" id="ARBA00008542"/>
    </source>
</evidence>
<dbReference type="Gene3D" id="3.40.50.880">
    <property type="match status" value="1"/>
</dbReference>
<evidence type="ECO:0000313" key="3">
    <source>
        <dbReference type="EMBL" id="MFC1401770.1"/>
    </source>
</evidence>
<accession>A0ABV6UJX3</accession>
<name>A0ABV6UJX3_9ACTN</name>
<organism evidence="3 4">
    <name type="scientific">Streptacidiphilus cavernicola</name>
    <dbReference type="NCBI Taxonomy" id="3342716"/>
    <lineage>
        <taxon>Bacteria</taxon>
        <taxon>Bacillati</taxon>
        <taxon>Actinomycetota</taxon>
        <taxon>Actinomycetes</taxon>
        <taxon>Kitasatosporales</taxon>
        <taxon>Streptomycetaceae</taxon>
        <taxon>Streptacidiphilus</taxon>
    </lineage>
</organism>
<dbReference type="InterPro" id="IPR006286">
    <property type="entry name" value="C56_PfpI-like"/>
</dbReference>
<dbReference type="EMBL" id="JBHEZZ010000004">
    <property type="protein sequence ID" value="MFC1401770.1"/>
    <property type="molecule type" value="Genomic_DNA"/>
</dbReference>
<dbReference type="PANTHER" id="PTHR42733">
    <property type="entry name" value="DJ-1 PROTEIN"/>
    <property type="match status" value="1"/>
</dbReference>
<dbReference type="InterPro" id="IPR002818">
    <property type="entry name" value="DJ-1/PfpI"/>
</dbReference>
<keyword evidence="4" id="KW-1185">Reference proteome</keyword>
<dbReference type="SUPFAM" id="SSF52317">
    <property type="entry name" value="Class I glutamine amidotransferase-like"/>
    <property type="match status" value="1"/>
</dbReference>
<sequence>MTVRLHGQKIAVLMESDFYEPEILYYQRRFVEEGAEVHFLTRLWGNKEITFTGHEHQMPFTVEESFEELDDYALKDYSVVIVPSGIVADRLRYTEDPAVLPPATALLRRAFADPAIVKGIICHGMWLAAPIPQVIRGRRAVVHNNLLGDLKNMGGIYVNEDVVVDGDLITARTGNHCHLFARTIIDELVQRSGSPVRQPA</sequence>
<evidence type="ECO:0000313" key="4">
    <source>
        <dbReference type="Proteomes" id="UP001592528"/>
    </source>
</evidence>
<dbReference type="Pfam" id="PF01965">
    <property type="entry name" value="DJ-1_PfpI"/>
    <property type="match status" value="1"/>
</dbReference>
<reference evidence="3 4" key="1">
    <citation type="submission" date="2024-09" db="EMBL/GenBank/DDBJ databases">
        <authorList>
            <person name="Lee S.D."/>
        </authorList>
    </citation>
    <scope>NUCLEOTIDE SEQUENCE [LARGE SCALE GENOMIC DNA]</scope>
    <source>
        <strain evidence="3 4">N1-5</strain>
    </source>
</reference>
<feature type="domain" description="DJ-1/PfpI" evidence="2">
    <location>
        <begin position="9"/>
        <end position="186"/>
    </location>
</feature>
<gene>
    <name evidence="3" type="ORF">ACEZDJ_10760</name>
</gene>
<proteinExistence type="inferred from homology"/>
<dbReference type="RefSeq" id="WP_269665056.1">
    <property type="nucleotide sequence ID" value="NZ_JBHEZZ010000004.1"/>
</dbReference>
<comment type="similarity">
    <text evidence="1">Belongs to the peptidase C56 family.</text>
</comment>
<evidence type="ECO:0000259" key="2">
    <source>
        <dbReference type="Pfam" id="PF01965"/>
    </source>
</evidence>
<dbReference type="InterPro" id="IPR029062">
    <property type="entry name" value="Class_I_gatase-like"/>
</dbReference>
<comment type="caution">
    <text evidence="3">The sequence shown here is derived from an EMBL/GenBank/DDBJ whole genome shotgun (WGS) entry which is preliminary data.</text>
</comment>
<dbReference type="PANTHER" id="PTHR42733:SF12">
    <property type="entry name" value="PROTEINASE"/>
    <property type="match status" value="1"/>
</dbReference>
<dbReference type="Proteomes" id="UP001592528">
    <property type="component" value="Unassembled WGS sequence"/>
</dbReference>
<protein>
    <submittedName>
        <fullName evidence="3">DJ-1/PfpI family protein</fullName>
    </submittedName>
</protein>